<proteinExistence type="predicted"/>
<dbReference type="RefSeq" id="WP_144231670.1">
    <property type="nucleotide sequence ID" value="NZ_CAKMAD010000020.1"/>
</dbReference>
<protein>
    <submittedName>
        <fullName evidence="1">Uncharacterized protein</fullName>
    </submittedName>
</protein>
<dbReference type="EMBL" id="JAADJO010000032">
    <property type="protein sequence ID" value="NDJ74604.1"/>
    <property type="molecule type" value="Genomic_DNA"/>
</dbReference>
<accession>A0A6B2FW78</accession>
<organism evidence="1">
    <name type="scientific">Lactobacillus paragasseri</name>
    <dbReference type="NCBI Taxonomy" id="2107999"/>
    <lineage>
        <taxon>Bacteria</taxon>
        <taxon>Bacillati</taxon>
        <taxon>Bacillota</taxon>
        <taxon>Bacilli</taxon>
        <taxon>Lactobacillales</taxon>
        <taxon>Lactobacillaceae</taxon>
        <taxon>Lactobacillus</taxon>
    </lineage>
</organism>
<comment type="caution">
    <text evidence="1">The sequence shown here is derived from an EMBL/GenBank/DDBJ whole genome shotgun (WGS) entry which is preliminary data.</text>
</comment>
<name>A0A6B2FW78_9LACO</name>
<reference evidence="1" key="1">
    <citation type="submission" date="2020-01" db="EMBL/GenBank/DDBJ databases">
        <title>Vaginal microbiome of pregnant Indian women: Insights into the genome of dominants Lactobacillus species.</title>
        <authorList>
            <person name="Das B."/>
            <person name="Mehta O."/>
            <person name="Ghosh T.S."/>
            <person name="Kothidar A."/>
            <person name="Gowtham M.R."/>
            <person name="Mitra R."/>
            <person name="Kshetrapal P."/>
            <person name="Wadhwa N."/>
            <person name="Thiruvengadam R."/>
            <person name="Nair G.B."/>
            <person name="Bhatnagar S."/>
            <person name="Das B."/>
        </authorList>
    </citation>
    <scope>NUCLEOTIDE SEQUENCE</scope>
    <source>
        <strain evidence="1">Indica</strain>
    </source>
</reference>
<sequence>MSSNKCIIDNKNSKKLLKLADGNLICEDHAKLTPWQKEELIEKDANQVNEYIDNLTNKYLAEHEIKHVEPSYISLLHKTAQSDLMDGVSPEETLKLQNWILIKQNNEIIRLLKDLKTKINKLKNLTKS</sequence>
<gene>
    <name evidence="1" type="ORF">GWG61_09140</name>
</gene>
<dbReference type="AlphaFoldDB" id="A0A6B2FW78"/>
<evidence type="ECO:0000313" key="1">
    <source>
        <dbReference type="EMBL" id="NDJ74604.1"/>
    </source>
</evidence>